<dbReference type="InterPro" id="IPR011701">
    <property type="entry name" value="MFS"/>
</dbReference>
<proteinExistence type="predicted"/>
<feature type="transmembrane region" description="Helical" evidence="2">
    <location>
        <begin position="479"/>
        <end position="501"/>
    </location>
</feature>
<reference evidence="4" key="2">
    <citation type="submission" date="2008-08" db="EMBL/GenBank/DDBJ databases">
        <authorList>
            <consortium name="Diatom Consortium"/>
            <person name="Grigoriev I."/>
            <person name="Grimwood J."/>
            <person name="Kuo A."/>
            <person name="Otillar R.P."/>
            <person name="Salamov A."/>
            <person name="Detter J.C."/>
            <person name="Lindquist E."/>
            <person name="Shapiro H."/>
            <person name="Lucas S."/>
            <person name="Glavina del Rio T."/>
            <person name="Pitluck S."/>
            <person name="Rokhsar D."/>
            <person name="Bowler C."/>
        </authorList>
    </citation>
    <scope>GENOME REANNOTATION</scope>
    <source>
        <strain evidence="4">CCAP 1055/1</strain>
    </source>
</reference>
<dbReference type="GO" id="GO:0022857">
    <property type="term" value="F:transmembrane transporter activity"/>
    <property type="evidence" value="ECO:0007669"/>
    <property type="project" value="InterPro"/>
</dbReference>
<keyword evidence="2" id="KW-0472">Membrane</keyword>
<accession>B7FQ71</accession>
<reference evidence="3 4" key="1">
    <citation type="journal article" date="2008" name="Nature">
        <title>The Phaeodactylum genome reveals the evolutionary history of diatom genomes.</title>
        <authorList>
            <person name="Bowler C."/>
            <person name="Allen A.E."/>
            <person name="Badger J.H."/>
            <person name="Grimwood J."/>
            <person name="Jabbari K."/>
            <person name="Kuo A."/>
            <person name="Maheswari U."/>
            <person name="Martens C."/>
            <person name="Maumus F."/>
            <person name="Otillar R.P."/>
            <person name="Rayko E."/>
            <person name="Salamov A."/>
            <person name="Vandepoele K."/>
            <person name="Beszteri B."/>
            <person name="Gruber A."/>
            <person name="Heijde M."/>
            <person name="Katinka M."/>
            <person name="Mock T."/>
            <person name="Valentin K."/>
            <person name="Verret F."/>
            <person name="Berges J.A."/>
            <person name="Brownlee C."/>
            <person name="Cadoret J.P."/>
            <person name="Chiovitti A."/>
            <person name="Choi C.J."/>
            <person name="Coesel S."/>
            <person name="De Martino A."/>
            <person name="Detter J.C."/>
            <person name="Durkin C."/>
            <person name="Falciatore A."/>
            <person name="Fournet J."/>
            <person name="Haruta M."/>
            <person name="Huysman M.J."/>
            <person name="Jenkins B.D."/>
            <person name="Jiroutova K."/>
            <person name="Jorgensen R.E."/>
            <person name="Joubert Y."/>
            <person name="Kaplan A."/>
            <person name="Kroger N."/>
            <person name="Kroth P.G."/>
            <person name="La Roche J."/>
            <person name="Lindquist E."/>
            <person name="Lommer M."/>
            <person name="Martin-Jezequel V."/>
            <person name="Lopez P.J."/>
            <person name="Lucas S."/>
            <person name="Mangogna M."/>
            <person name="McGinnis K."/>
            <person name="Medlin L.K."/>
            <person name="Montsant A."/>
            <person name="Oudot-Le Secq M.P."/>
            <person name="Napoli C."/>
            <person name="Obornik M."/>
            <person name="Parker M.S."/>
            <person name="Petit J.L."/>
            <person name="Porcel B.M."/>
            <person name="Poulsen N."/>
            <person name="Robison M."/>
            <person name="Rychlewski L."/>
            <person name="Rynearson T.A."/>
            <person name="Schmutz J."/>
            <person name="Shapiro H."/>
            <person name="Siaut M."/>
            <person name="Stanley M."/>
            <person name="Sussman M.R."/>
            <person name="Taylor A.R."/>
            <person name="Vardi A."/>
            <person name="von Dassow P."/>
            <person name="Vyverman W."/>
            <person name="Willis A."/>
            <person name="Wyrwicz L.S."/>
            <person name="Rokhsar D.S."/>
            <person name="Weissenbach J."/>
            <person name="Armbrust E.V."/>
            <person name="Green B.R."/>
            <person name="Van de Peer Y."/>
            <person name="Grigoriev I.V."/>
        </authorList>
    </citation>
    <scope>NUCLEOTIDE SEQUENCE [LARGE SCALE GENOMIC DNA]</scope>
    <source>
        <strain evidence="3 4">CCAP 1055/1</strain>
    </source>
</reference>
<dbReference type="Gene3D" id="1.20.1250.20">
    <property type="entry name" value="MFS general substrate transporter like domains"/>
    <property type="match status" value="2"/>
</dbReference>
<protein>
    <recommendedName>
        <fullName evidence="5">MFS transporter</fullName>
    </recommendedName>
</protein>
<dbReference type="KEGG" id="pti:PHATRDRAFT_32095"/>
<feature type="transmembrane region" description="Helical" evidence="2">
    <location>
        <begin position="407"/>
        <end position="426"/>
    </location>
</feature>
<evidence type="ECO:0000256" key="2">
    <source>
        <dbReference type="SAM" id="Phobius"/>
    </source>
</evidence>
<feature type="compositionally biased region" description="Low complexity" evidence="1">
    <location>
        <begin position="361"/>
        <end position="379"/>
    </location>
</feature>
<dbReference type="InterPro" id="IPR036259">
    <property type="entry name" value="MFS_trans_sf"/>
</dbReference>
<dbReference type="HOGENOM" id="CLU_001265_59_7_1"/>
<dbReference type="GeneID" id="7196208"/>
<dbReference type="OrthoDB" id="410267at2759"/>
<dbReference type="OMA" id="DDWTLSQ"/>
<dbReference type="Proteomes" id="UP000000759">
    <property type="component" value="Chromosome 1"/>
</dbReference>
<dbReference type="Pfam" id="PF07690">
    <property type="entry name" value="MFS_1"/>
    <property type="match status" value="1"/>
</dbReference>
<dbReference type="RefSeq" id="XP_002177343.1">
    <property type="nucleotide sequence ID" value="XM_002177307.1"/>
</dbReference>
<gene>
    <name evidence="3" type="ORF">PHATRDRAFT_32095</name>
</gene>
<keyword evidence="2" id="KW-0812">Transmembrane</keyword>
<name>B7FQ71_PHATC</name>
<dbReference type="FunCoup" id="B7FQ71">
    <property type="interactions" value="1"/>
</dbReference>
<evidence type="ECO:0000256" key="1">
    <source>
        <dbReference type="SAM" id="MobiDB-lite"/>
    </source>
</evidence>
<sequence>MKLSWFSVTIPESSRQSLQRRLSLNSANHGIAGLVINYRERNLVNKTPGRNSHLPLQSRHVFYSNHRSFSSLSKEAATSAVDAPVSARWWTVPPANAVHLSIGSVYVYSMWTPGMTHSLGVVSASAMDWSHAQVLPVFSASAIMLGLTTGLLGEWVEKVGPRKAGVVGSVFWSAALVTTAAGVHFHSIEMVYAGWGLMGGIGWGLMYLAPVTTVMKWFPDRRGLATGIALSAFGAGAAIAPIIIQPLIDSFAVMPDYIGPLSELSDSLTTDQYVTLITLKDGTQVVAEQSLIGTPGTPVVVATDLEVSKLPSIITGPGAYVLGTGDTGVAKAMGSLGLFYGALGILGSRFMSLPHPDWTPTKSSEVSKSTYSSKSSSSDTEAEKNEAVNSNNIGLPMDYVTKSTRQFPLLWLSVFGNATGGLALLTSSKLMLTDIWTGVAPDIVTASFATAYVSALGIGMSVGRFGWSALSDYLGRRNTYVVFGLGIPVITLAPSLTHAAVHMDSSGSVLPLLGAFCGGSILAITFYGGIFSVLPAYIADLFGQKHAGALHGKLLTAWACSAVAGPMGLAYLRGQSAQAATQELIQQVEDPTSFQQAFGCSLEDPMALQTLIDAKTITIARLMELVPPGTIDPTPFLYDSSCYAAASLMGISLLSNLLIKPLDIPCTLKELEMQGINTK</sequence>
<keyword evidence="2" id="KW-1133">Transmembrane helix</keyword>
<dbReference type="EMBL" id="CM000605">
    <property type="protein sequence ID" value="EEC51806.1"/>
    <property type="molecule type" value="Genomic_DNA"/>
</dbReference>
<dbReference type="PaxDb" id="2850-Phatr32095"/>
<dbReference type="PANTHER" id="PTHR11360:SF317">
    <property type="entry name" value="MAJOR FACILITATOR SUPERFAMILY (MFS) PROFILE DOMAIN-CONTAINING PROTEIN-RELATED"/>
    <property type="match status" value="1"/>
</dbReference>
<dbReference type="InParanoid" id="B7FQ71"/>
<feature type="transmembrane region" description="Helical" evidence="2">
    <location>
        <begin position="223"/>
        <end position="244"/>
    </location>
</feature>
<keyword evidence="4" id="KW-1185">Reference proteome</keyword>
<feature type="transmembrane region" description="Helical" evidence="2">
    <location>
        <begin position="164"/>
        <end position="185"/>
    </location>
</feature>
<evidence type="ECO:0000313" key="3">
    <source>
        <dbReference type="EMBL" id="EEC51806.1"/>
    </source>
</evidence>
<dbReference type="AlphaFoldDB" id="B7FQ71"/>
<dbReference type="PANTHER" id="PTHR11360">
    <property type="entry name" value="MONOCARBOXYLATE TRANSPORTER"/>
    <property type="match status" value="1"/>
</dbReference>
<dbReference type="SUPFAM" id="SSF103473">
    <property type="entry name" value="MFS general substrate transporter"/>
    <property type="match status" value="2"/>
</dbReference>
<feature type="transmembrane region" description="Helical" evidence="2">
    <location>
        <begin position="191"/>
        <end position="211"/>
    </location>
</feature>
<organism evidence="3 4">
    <name type="scientific">Phaeodactylum tricornutum (strain CCAP 1055/1)</name>
    <dbReference type="NCBI Taxonomy" id="556484"/>
    <lineage>
        <taxon>Eukaryota</taxon>
        <taxon>Sar</taxon>
        <taxon>Stramenopiles</taxon>
        <taxon>Ochrophyta</taxon>
        <taxon>Bacillariophyta</taxon>
        <taxon>Bacillariophyceae</taxon>
        <taxon>Bacillariophycidae</taxon>
        <taxon>Naviculales</taxon>
        <taxon>Phaeodactylaceae</taxon>
        <taxon>Phaeodactylum</taxon>
    </lineage>
</organism>
<feature type="transmembrane region" description="Helical" evidence="2">
    <location>
        <begin position="446"/>
        <end position="467"/>
    </location>
</feature>
<evidence type="ECO:0008006" key="5">
    <source>
        <dbReference type="Google" id="ProtNLM"/>
    </source>
</evidence>
<feature type="region of interest" description="Disordered" evidence="1">
    <location>
        <begin position="359"/>
        <end position="387"/>
    </location>
</feature>
<evidence type="ECO:0000313" key="4">
    <source>
        <dbReference type="Proteomes" id="UP000000759"/>
    </source>
</evidence>
<dbReference type="eggNOG" id="ENOG502QWN5">
    <property type="taxonomic scope" value="Eukaryota"/>
</dbReference>
<dbReference type="InterPro" id="IPR050327">
    <property type="entry name" value="Proton-linked_MCT"/>
</dbReference>
<feature type="transmembrane region" description="Helical" evidence="2">
    <location>
        <begin position="134"/>
        <end position="152"/>
    </location>
</feature>
<feature type="transmembrane region" description="Helical" evidence="2">
    <location>
        <begin position="513"/>
        <end position="542"/>
    </location>
</feature>